<dbReference type="EMBL" id="AZIL01000567">
    <property type="protein sequence ID" value="EWM26910.1"/>
    <property type="molecule type" value="Genomic_DNA"/>
</dbReference>
<dbReference type="InterPro" id="IPR032675">
    <property type="entry name" value="LRR_dom_sf"/>
</dbReference>
<dbReference type="SUPFAM" id="SSF52047">
    <property type="entry name" value="RNI-like"/>
    <property type="match status" value="1"/>
</dbReference>
<evidence type="ECO:0000313" key="2">
    <source>
        <dbReference type="Proteomes" id="UP000019335"/>
    </source>
</evidence>
<evidence type="ECO:0000313" key="1">
    <source>
        <dbReference type="EMBL" id="EWM26910.1"/>
    </source>
</evidence>
<dbReference type="AlphaFoldDB" id="W7TIR3"/>
<dbReference type="OrthoDB" id="10350164at2759"/>
<organism evidence="1 2">
    <name type="scientific">Nannochloropsis gaditana</name>
    <dbReference type="NCBI Taxonomy" id="72520"/>
    <lineage>
        <taxon>Eukaryota</taxon>
        <taxon>Sar</taxon>
        <taxon>Stramenopiles</taxon>
        <taxon>Ochrophyta</taxon>
        <taxon>Eustigmatophyceae</taxon>
        <taxon>Eustigmatales</taxon>
        <taxon>Monodopsidaceae</taxon>
        <taxon>Nannochloropsis</taxon>
    </lineage>
</organism>
<gene>
    <name evidence="1" type="ORF">Naga_100103g17</name>
</gene>
<comment type="caution">
    <text evidence="1">The sequence shown here is derived from an EMBL/GenBank/DDBJ whole genome shotgun (WGS) entry which is preliminary data.</text>
</comment>
<dbReference type="Proteomes" id="UP000019335">
    <property type="component" value="Chromosome 8"/>
</dbReference>
<protein>
    <submittedName>
        <fullName evidence="1">Uncharacterized protein</fullName>
    </submittedName>
</protein>
<dbReference type="Gene3D" id="3.80.10.10">
    <property type="entry name" value="Ribonuclease Inhibitor"/>
    <property type="match status" value="1"/>
</dbReference>
<keyword evidence="2" id="KW-1185">Reference proteome</keyword>
<proteinExistence type="predicted"/>
<accession>W7TIR3</accession>
<reference evidence="1 2" key="1">
    <citation type="journal article" date="2014" name="Mol. Plant">
        <title>Chromosome Scale Genome Assembly and Transcriptome Profiling of Nannochloropsis gaditana in Nitrogen Depletion.</title>
        <authorList>
            <person name="Corteggiani Carpinelli E."/>
            <person name="Telatin A."/>
            <person name="Vitulo N."/>
            <person name="Forcato C."/>
            <person name="D'Angelo M."/>
            <person name="Schiavon R."/>
            <person name="Vezzi A."/>
            <person name="Giacometti G.M."/>
            <person name="Morosinotto T."/>
            <person name="Valle G."/>
        </authorList>
    </citation>
    <scope>NUCLEOTIDE SEQUENCE [LARGE SCALE GENOMIC DNA]</scope>
    <source>
        <strain evidence="1 2">B-31</strain>
    </source>
</reference>
<sequence length="770" mass="83775">MPRCYLSFLPSDASENITSFLMLNDILAFSLCSSLFLTENRLDRKNLTVTWRQSRRVDSGDDKLVLSSFVSLLRRQRSLEKLVFRIEQNLPSEIPFSKFSGHVTHTVMAGSCIPDEDSMNKIAQMIHQPPLHVISVLRSNLEKLSIPVLPNLSSLHVEPAPPTALWETSEPFSGDPFFSAPLSSPSTSSPSLAKIITAHILGCFLNARGGPCRTPSLRTLRLHTRDLLDDDGLDFLTAEFEMQGRKEQKGCPDYSSCHLSPYLSPPLMACKPRIESSEDSLRPLQLAALVLDAPRAGRGRPLSRFLLSGPFHALHHLTLRHVNCLSTAAIQRFLTESSALRLETLTLHRSEGQLAWADPVAEALALPSVAPRLRILETAFLPFSAKAAEALISRRICNYPASPNAPASSFPCDTSPDVQDAPDPTSFSASAPLHVSPAPMTSLRLWAAGLNYGDMCKLLGVPSSEPVIPPSLGLSASHLQDLRVLCLNFHRSDALLFALPAALAAGAAPGLEELILVHCRLDDRFALTLASVLEAGDPHGAASAIVSSSGQLLEYNAFSSDGDPSEAANAYPLRKGASCARTMRVLDLAYNRLEAAGFKALLNFAALSPTCVLERLRLDGNPLGGIQGVLAWSQSFLSSPNAAKASLRRLETLELRRVRLWETSDIFLAQNDVLSVVQTFMHPEKAPALRRLVFGVEATRGMNVEGQDARGTGGYLPPGTLARIWALLVTYKRRREDDLCENGTKEITSTTSRMLEVTAEGGSPFMGLEN</sequence>
<name>W7TIR3_9STRA</name>